<proteinExistence type="predicted"/>
<feature type="non-terminal residue" evidence="1">
    <location>
        <position position="1"/>
    </location>
</feature>
<comment type="caution">
    <text evidence="1">The sequence shown here is derived from an EMBL/GenBank/DDBJ whole genome shotgun (WGS) entry which is preliminary data.</text>
</comment>
<gene>
    <name evidence="1" type="ORF">S12H4_41430</name>
</gene>
<dbReference type="AlphaFoldDB" id="X1USF0"/>
<dbReference type="EMBL" id="BARW01025249">
    <property type="protein sequence ID" value="GAJ06517.1"/>
    <property type="molecule type" value="Genomic_DNA"/>
</dbReference>
<organism evidence="1">
    <name type="scientific">marine sediment metagenome</name>
    <dbReference type="NCBI Taxonomy" id="412755"/>
    <lineage>
        <taxon>unclassified sequences</taxon>
        <taxon>metagenomes</taxon>
        <taxon>ecological metagenomes</taxon>
    </lineage>
</organism>
<accession>X1USF0</accession>
<reference evidence="1" key="1">
    <citation type="journal article" date="2014" name="Front. Microbiol.">
        <title>High frequency of phylogenetically diverse reductive dehalogenase-homologous genes in deep subseafloor sedimentary metagenomes.</title>
        <authorList>
            <person name="Kawai M."/>
            <person name="Futagami T."/>
            <person name="Toyoda A."/>
            <person name="Takaki Y."/>
            <person name="Nishi S."/>
            <person name="Hori S."/>
            <person name="Arai W."/>
            <person name="Tsubouchi T."/>
            <person name="Morono Y."/>
            <person name="Uchiyama I."/>
            <person name="Ito T."/>
            <person name="Fujiyama A."/>
            <person name="Inagaki F."/>
            <person name="Takami H."/>
        </authorList>
    </citation>
    <scope>NUCLEOTIDE SEQUENCE</scope>
    <source>
        <strain evidence="1">Expedition CK06-06</strain>
    </source>
</reference>
<sequence>KILQFIKIENSKRKTPLLCRKILKNPKRIDLLSALQKLT</sequence>
<name>X1USF0_9ZZZZ</name>
<evidence type="ECO:0000313" key="1">
    <source>
        <dbReference type="EMBL" id="GAJ06517.1"/>
    </source>
</evidence>
<protein>
    <submittedName>
        <fullName evidence="1">Uncharacterized protein</fullName>
    </submittedName>
</protein>